<accession>A0A6N9Q674</accession>
<evidence type="ECO:0000313" key="3">
    <source>
        <dbReference type="Proteomes" id="UP000448943"/>
    </source>
</evidence>
<dbReference type="RefSeq" id="WP_160646994.1">
    <property type="nucleotide sequence ID" value="NZ_SIJB01000030.1"/>
</dbReference>
<comment type="caution">
    <text evidence="2">The sequence shown here is derived from an EMBL/GenBank/DDBJ whole genome shotgun (WGS) entry which is preliminary data.</text>
</comment>
<evidence type="ECO:0000256" key="1">
    <source>
        <dbReference type="SAM" id="Phobius"/>
    </source>
</evidence>
<keyword evidence="1" id="KW-0472">Membrane</keyword>
<keyword evidence="3" id="KW-1185">Reference proteome</keyword>
<keyword evidence="1" id="KW-1133">Transmembrane helix</keyword>
<name>A0A6N9Q674_9BACL</name>
<dbReference type="Proteomes" id="UP000448943">
    <property type="component" value="Unassembled WGS sequence"/>
</dbReference>
<dbReference type="OrthoDB" id="9947632at2"/>
<keyword evidence="1" id="KW-0812">Transmembrane</keyword>
<sequence length="80" mass="9622">MKWIRNTVGYVQVLMNSVLFLNKLSFLFVKLKRNKSNAVKVFDEQLKQDEVPLEIREILTKSYEQMIPLEIKFWKKFLKG</sequence>
<organism evidence="2 3">
    <name type="scientific">Chengkuizengella marina</name>
    <dbReference type="NCBI Taxonomy" id="2507566"/>
    <lineage>
        <taxon>Bacteria</taxon>
        <taxon>Bacillati</taxon>
        <taxon>Bacillota</taxon>
        <taxon>Bacilli</taxon>
        <taxon>Bacillales</taxon>
        <taxon>Paenibacillaceae</taxon>
        <taxon>Chengkuizengella</taxon>
    </lineage>
</organism>
<dbReference type="EMBL" id="SIJB01000030">
    <property type="protein sequence ID" value="NBI30183.1"/>
    <property type="molecule type" value="Genomic_DNA"/>
</dbReference>
<protein>
    <submittedName>
        <fullName evidence="2">Uncharacterized protein</fullName>
    </submittedName>
</protein>
<proteinExistence type="predicted"/>
<reference evidence="2 3" key="1">
    <citation type="submission" date="2019-01" db="EMBL/GenBank/DDBJ databases">
        <title>Chengkuizengella sp. nov., isolated from deep-sea sediment of East Pacific Ocean.</title>
        <authorList>
            <person name="Yang J."/>
            <person name="Lai Q."/>
            <person name="Shao Z."/>
        </authorList>
    </citation>
    <scope>NUCLEOTIDE SEQUENCE [LARGE SCALE GENOMIC DNA]</scope>
    <source>
        <strain evidence="2 3">YPA3-1-1</strain>
    </source>
</reference>
<feature type="transmembrane region" description="Helical" evidence="1">
    <location>
        <begin position="12"/>
        <end position="31"/>
    </location>
</feature>
<gene>
    <name evidence="2" type="ORF">ERL59_14625</name>
</gene>
<dbReference type="AlphaFoldDB" id="A0A6N9Q674"/>
<evidence type="ECO:0000313" key="2">
    <source>
        <dbReference type="EMBL" id="NBI30183.1"/>
    </source>
</evidence>